<sequence>MKEIDKYKVASLLGYVTDLFDKTNRLVNTTFEKPENPSPLVATSLSEIFALCEKAKLYVDLNEEIAHYEISSLFTFFDRAYFQLKEVIEKKDRNTSWLHSTFESYKSQHEIVVQMLKGI</sequence>
<accession>A0ABX2MCS3</accession>
<dbReference type="Proteomes" id="UP000577724">
    <property type="component" value="Unassembled WGS sequence"/>
</dbReference>
<reference evidence="1 2" key="1">
    <citation type="submission" date="2020-05" db="EMBL/GenBank/DDBJ databases">
        <title>Genome Sequencing of Type Strains.</title>
        <authorList>
            <person name="Lemaire J.F."/>
            <person name="Inderbitzin P."/>
            <person name="Gregorio O.A."/>
            <person name="Collins S.B."/>
            <person name="Wespe N."/>
            <person name="Knight-Connoni V."/>
        </authorList>
    </citation>
    <scope>NUCLEOTIDE SEQUENCE [LARGE SCALE GENOMIC DNA]</scope>
    <source>
        <strain evidence="1 2">DSM 19942</strain>
    </source>
</reference>
<dbReference type="RefSeq" id="WP_175380606.1">
    <property type="nucleotide sequence ID" value="NZ_CBCRYD010000001.1"/>
</dbReference>
<evidence type="ECO:0000313" key="1">
    <source>
        <dbReference type="EMBL" id="NUU52627.1"/>
    </source>
</evidence>
<keyword evidence="2" id="KW-1185">Reference proteome</keyword>
<evidence type="ECO:0000313" key="2">
    <source>
        <dbReference type="Proteomes" id="UP000577724"/>
    </source>
</evidence>
<proteinExistence type="predicted"/>
<dbReference type="EMBL" id="JABMCC010000074">
    <property type="protein sequence ID" value="NUU52627.1"/>
    <property type="molecule type" value="Genomic_DNA"/>
</dbReference>
<dbReference type="GeneID" id="97129200"/>
<organism evidence="1 2">
    <name type="scientific">Paenibacillus taichungensis</name>
    <dbReference type="NCBI Taxonomy" id="484184"/>
    <lineage>
        <taxon>Bacteria</taxon>
        <taxon>Bacillati</taxon>
        <taxon>Bacillota</taxon>
        <taxon>Bacilli</taxon>
        <taxon>Bacillales</taxon>
        <taxon>Paenibacillaceae</taxon>
        <taxon>Paenibacillus</taxon>
    </lineage>
</organism>
<protein>
    <submittedName>
        <fullName evidence="1">Uncharacterized protein</fullName>
    </submittedName>
</protein>
<name>A0ABX2MCS3_9BACL</name>
<comment type="caution">
    <text evidence="1">The sequence shown here is derived from an EMBL/GenBank/DDBJ whole genome shotgun (WGS) entry which is preliminary data.</text>
</comment>
<gene>
    <name evidence="1" type="ORF">HP548_00690</name>
</gene>